<organism evidence="1 2">
    <name type="scientific">Trichinella britovi</name>
    <name type="common">Parasitic roundworm</name>
    <dbReference type="NCBI Taxonomy" id="45882"/>
    <lineage>
        <taxon>Eukaryota</taxon>
        <taxon>Metazoa</taxon>
        <taxon>Ecdysozoa</taxon>
        <taxon>Nematoda</taxon>
        <taxon>Enoplea</taxon>
        <taxon>Dorylaimia</taxon>
        <taxon>Trichinellida</taxon>
        <taxon>Trichinellidae</taxon>
        <taxon>Trichinella</taxon>
    </lineage>
</organism>
<dbReference type="AlphaFoldDB" id="A0A0V1AM66"/>
<dbReference type="Proteomes" id="UP000054653">
    <property type="component" value="Unassembled WGS sequence"/>
</dbReference>
<accession>A0A0V1AM66</accession>
<gene>
    <name evidence="1" type="ORF">T03_15407</name>
</gene>
<proteinExistence type="predicted"/>
<sequence>MTINKAEAPDDFQQSTGTFRLSYVFVYLLMEGLKTG</sequence>
<evidence type="ECO:0000313" key="2">
    <source>
        <dbReference type="Proteomes" id="UP000054653"/>
    </source>
</evidence>
<name>A0A0V1AM66_TRIBR</name>
<evidence type="ECO:0000313" key="1">
    <source>
        <dbReference type="EMBL" id="KRY25299.1"/>
    </source>
</evidence>
<comment type="caution">
    <text evidence="1">The sequence shown here is derived from an EMBL/GenBank/DDBJ whole genome shotgun (WGS) entry which is preliminary data.</text>
</comment>
<reference evidence="1 2" key="1">
    <citation type="submission" date="2015-01" db="EMBL/GenBank/DDBJ databases">
        <title>Evolution of Trichinella species and genotypes.</title>
        <authorList>
            <person name="Korhonen P.K."/>
            <person name="Edoardo P."/>
            <person name="Giuseppe L.R."/>
            <person name="Gasser R.B."/>
        </authorList>
    </citation>
    <scope>NUCLEOTIDE SEQUENCE [LARGE SCALE GENOMIC DNA]</scope>
    <source>
        <strain evidence="1">ISS120</strain>
    </source>
</reference>
<keyword evidence="2" id="KW-1185">Reference proteome</keyword>
<protein>
    <submittedName>
        <fullName evidence="1">Uncharacterized protein</fullName>
    </submittedName>
</protein>
<dbReference type="EMBL" id="JYDI01002422">
    <property type="protein sequence ID" value="KRY25299.1"/>
    <property type="molecule type" value="Genomic_DNA"/>
</dbReference>